<keyword evidence="2" id="KW-1015">Disulfide bond</keyword>
<feature type="domain" description="Peptidase A1" evidence="5">
    <location>
        <begin position="1"/>
        <end position="253"/>
    </location>
</feature>
<feature type="compositionally biased region" description="Low complexity" evidence="3">
    <location>
        <begin position="289"/>
        <end position="326"/>
    </location>
</feature>
<dbReference type="GO" id="GO:0004190">
    <property type="term" value="F:aspartic-type endopeptidase activity"/>
    <property type="evidence" value="ECO:0007669"/>
    <property type="project" value="InterPro"/>
</dbReference>
<gene>
    <name evidence="6" type="ORF">EYC80_000985</name>
</gene>
<feature type="signal peptide" evidence="4">
    <location>
        <begin position="1"/>
        <end position="23"/>
    </location>
</feature>
<comment type="caution">
    <text evidence="6">The sequence shown here is derived from an EMBL/GenBank/DDBJ whole genome shotgun (WGS) entry which is preliminary data.</text>
</comment>
<dbReference type="PRINTS" id="PR00792">
    <property type="entry name" value="PEPSIN"/>
</dbReference>
<dbReference type="InterPro" id="IPR021109">
    <property type="entry name" value="Peptidase_aspartic_dom_sf"/>
</dbReference>
<evidence type="ECO:0000256" key="1">
    <source>
        <dbReference type="ARBA" id="ARBA00007447"/>
    </source>
</evidence>
<evidence type="ECO:0000256" key="3">
    <source>
        <dbReference type="SAM" id="MobiDB-lite"/>
    </source>
</evidence>
<organism evidence="6 7">
    <name type="scientific">Monilinia laxa</name>
    <name type="common">Brown rot fungus</name>
    <name type="synonym">Sclerotinia laxa</name>
    <dbReference type="NCBI Taxonomy" id="61186"/>
    <lineage>
        <taxon>Eukaryota</taxon>
        <taxon>Fungi</taxon>
        <taxon>Dikarya</taxon>
        <taxon>Ascomycota</taxon>
        <taxon>Pezizomycotina</taxon>
        <taxon>Leotiomycetes</taxon>
        <taxon>Helotiales</taxon>
        <taxon>Sclerotiniaceae</taxon>
        <taxon>Monilinia</taxon>
    </lineage>
</organism>
<feature type="disulfide bond" evidence="2">
    <location>
        <begin position="159"/>
        <end position="217"/>
    </location>
</feature>
<accession>A0A5N6K7X2</accession>
<name>A0A5N6K7X2_MONLA</name>
<dbReference type="InterPro" id="IPR001461">
    <property type="entry name" value="Aspartic_peptidase_A1"/>
</dbReference>
<dbReference type="AlphaFoldDB" id="A0A5N6K7X2"/>
<proteinExistence type="inferred from homology"/>
<dbReference type="OrthoDB" id="771136at2759"/>
<evidence type="ECO:0000313" key="6">
    <source>
        <dbReference type="EMBL" id="KAB8298816.1"/>
    </source>
</evidence>
<dbReference type="PANTHER" id="PTHR47966">
    <property type="entry name" value="BETA-SITE APP-CLEAVING ENZYME, ISOFORM A-RELATED"/>
    <property type="match status" value="1"/>
</dbReference>
<comment type="similarity">
    <text evidence="1">Belongs to the peptidase A1 family.</text>
</comment>
<dbReference type="Gene3D" id="2.40.70.10">
    <property type="entry name" value="Acid Proteases"/>
    <property type="match status" value="2"/>
</dbReference>
<reference evidence="6 7" key="1">
    <citation type="submission" date="2019-06" db="EMBL/GenBank/DDBJ databases">
        <title>Genome Sequence of the Brown Rot Fungal Pathogen Monilinia laxa.</title>
        <authorList>
            <person name="De Miccolis Angelini R.M."/>
            <person name="Landi L."/>
            <person name="Abate D."/>
            <person name="Pollastro S."/>
            <person name="Romanazzi G."/>
            <person name="Faretra F."/>
        </authorList>
    </citation>
    <scope>NUCLEOTIDE SEQUENCE [LARGE SCALE GENOMIC DNA]</scope>
    <source>
        <strain evidence="6 7">Mlax316</strain>
    </source>
</reference>
<sequence>MGLATNTTISIGVIGLVYAVGEASDTIYSNIMDSLLSQNLINTKVFSLYLDSVSSSRGSILFGAIDTTKFLNELVLIDIVPQPIWNGSTLYSAFAVELVGMGITVHGGKTTNFTISPAVVVLQSEITITTSPADFTSPLFKYFNAYDDTQFTGNVYIPCSLLNDSSSITVNYLFSSSSASTMIKIPLSELIFPLTNPVYALYEGDVLPDLPFSGEACTFGIFTGSYGYYFLGDTFLRSAYVVYDLDNNQVGLTQASFEALNASSNSKAGGGSIVELKAGETGIPGLRGGSLSRSTGPVESKLTSSGSETSTGTLTATETATQTGKSDGVAPMSRNIDLGTVSWYWEG</sequence>
<dbReference type="Pfam" id="PF00026">
    <property type="entry name" value="Asp"/>
    <property type="match status" value="1"/>
</dbReference>
<keyword evidence="7" id="KW-1185">Reference proteome</keyword>
<feature type="region of interest" description="Disordered" evidence="3">
    <location>
        <begin position="284"/>
        <end position="332"/>
    </location>
</feature>
<dbReference type="EMBL" id="VIGI01000006">
    <property type="protein sequence ID" value="KAB8298816.1"/>
    <property type="molecule type" value="Genomic_DNA"/>
</dbReference>
<evidence type="ECO:0000256" key="4">
    <source>
        <dbReference type="SAM" id="SignalP"/>
    </source>
</evidence>
<keyword evidence="4" id="KW-0732">Signal</keyword>
<dbReference type="SUPFAM" id="SSF50630">
    <property type="entry name" value="Acid proteases"/>
    <property type="match status" value="1"/>
</dbReference>
<protein>
    <recommendedName>
        <fullName evidence="5">Peptidase A1 domain-containing protein</fullName>
    </recommendedName>
</protein>
<evidence type="ECO:0000256" key="2">
    <source>
        <dbReference type="PIRSR" id="PIRSR601461-2"/>
    </source>
</evidence>
<evidence type="ECO:0000259" key="5">
    <source>
        <dbReference type="PROSITE" id="PS51767"/>
    </source>
</evidence>
<dbReference type="GO" id="GO:0006508">
    <property type="term" value="P:proteolysis"/>
    <property type="evidence" value="ECO:0007669"/>
    <property type="project" value="InterPro"/>
</dbReference>
<dbReference type="PANTHER" id="PTHR47966:SF65">
    <property type="entry name" value="ASPARTIC-TYPE ENDOPEPTIDASE"/>
    <property type="match status" value="1"/>
</dbReference>
<evidence type="ECO:0000313" key="7">
    <source>
        <dbReference type="Proteomes" id="UP000326757"/>
    </source>
</evidence>
<dbReference type="InterPro" id="IPR033121">
    <property type="entry name" value="PEPTIDASE_A1"/>
</dbReference>
<feature type="chain" id="PRO_5025055597" description="Peptidase A1 domain-containing protein" evidence="4">
    <location>
        <begin position="24"/>
        <end position="347"/>
    </location>
</feature>
<dbReference type="PROSITE" id="PS51767">
    <property type="entry name" value="PEPTIDASE_A1"/>
    <property type="match status" value="1"/>
</dbReference>
<dbReference type="Proteomes" id="UP000326757">
    <property type="component" value="Unassembled WGS sequence"/>
</dbReference>